<dbReference type="HAMAP" id="MF_01404">
    <property type="entry name" value="PvlArgDC"/>
    <property type="match status" value="1"/>
</dbReference>
<evidence type="ECO:0000256" key="1">
    <source>
        <dbReference type="ARBA" id="ARBA00001928"/>
    </source>
</evidence>
<evidence type="ECO:0000256" key="3">
    <source>
        <dbReference type="ARBA" id="ARBA00012426"/>
    </source>
</evidence>
<dbReference type="NCBIfam" id="TIGR00286">
    <property type="entry name" value="pyruvoyl-dependent arginine decarboxylase"/>
    <property type="match status" value="1"/>
</dbReference>
<dbReference type="GO" id="GO:0008792">
    <property type="term" value="F:arginine decarboxylase activity"/>
    <property type="evidence" value="ECO:0007669"/>
    <property type="project" value="UniProtKB-EC"/>
</dbReference>
<evidence type="ECO:0000313" key="9">
    <source>
        <dbReference type="EMBL" id="TMI87581.1"/>
    </source>
</evidence>
<dbReference type="Gene3D" id="3.50.20.10">
    <property type="entry name" value="Pyruvoyl-Dependent Histidine Decarboxylase, subunit B"/>
    <property type="match status" value="1"/>
</dbReference>
<keyword evidence="7" id="KW-0670">Pyruvate</keyword>
<keyword evidence="5" id="KW-0210">Decarboxylase</keyword>
<evidence type="ECO:0000313" key="10">
    <source>
        <dbReference type="Proteomes" id="UP000318509"/>
    </source>
</evidence>
<dbReference type="Pfam" id="PF01862">
    <property type="entry name" value="PvlArgDC"/>
    <property type="match status" value="1"/>
</dbReference>
<dbReference type="SFLD" id="SFLDG01170">
    <property type="entry name" value="Pyruvoyl-dependent_arginine_de"/>
    <property type="match status" value="1"/>
</dbReference>
<dbReference type="EMBL" id="VBAK01000154">
    <property type="protein sequence ID" value="TMI87581.1"/>
    <property type="molecule type" value="Genomic_DNA"/>
</dbReference>
<dbReference type="AlphaFoldDB" id="A0A537JVM1"/>
<protein>
    <recommendedName>
        <fullName evidence="4">Pyruvoyl-dependent arginine decarboxylase AaxB</fullName>
        <ecNumber evidence="3">4.1.1.19</ecNumber>
    </recommendedName>
</protein>
<organism evidence="9 10">
    <name type="scientific">Candidatus Segetimicrobium genomatis</name>
    <dbReference type="NCBI Taxonomy" id="2569760"/>
    <lineage>
        <taxon>Bacteria</taxon>
        <taxon>Bacillati</taxon>
        <taxon>Candidatus Sysuimicrobiota</taxon>
        <taxon>Candidatus Sysuimicrobiia</taxon>
        <taxon>Candidatus Sysuimicrobiales</taxon>
        <taxon>Candidatus Segetimicrobiaceae</taxon>
        <taxon>Candidatus Segetimicrobium</taxon>
    </lineage>
</organism>
<sequence>MWQPPKAVSLVAGSGEGSTELNAFDRALQSAGIADINFLRVTSILPPRTRVIELPPYPPGLLVPAVYARIAGTRRGERISAAIGIGVSRESYGVIMEHVAHTPRGETEAAVRSMVEEGFRIRGLRLDEVIVAGAEHTVERAGCAVAVALFWPAPAGLA</sequence>
<evidence type="ECO:0000256" key="5">
    <source>
        <dbReference type="ARBA" id="ARBA00022793"/>
    </source>
</evidence>
<evidence type="ECO:0000256" key="7">
    <source>
        <dbReference type="ARBA" id="ARBA00023317"/>
    </source>
</evidence>
<dbReference type="GO" id="GO:0006527">
    <property type="term" value="P:L-arginine catabolic process"/>
    <property type="evidence" value="ECO:0007669"/>
    <property type="project" value="InterPro"/>
</dbReference>
<comment type="catalytic activity">
    <reaction evidence="8">
        <text>L-arginine + H(+) = agmatine + CO2</text>
        <dbReference type="Rhea" id="RHEA:17641"/>
        <dbReference type="ChEBI" id="CHEBI:15378"/>
        <dbReference type="ChEBI" id="CHEBI:16526"/>
        <dbReference type="ChEBI" id="CHEBI:32682"/>
        <dbReference type="ChEBI" id="CHEBI:58145"/>
        <dbReference type="EC" id="4.1.1.19"/>
    </reaction>
</comment>
<dbReference type="InterPro" id="IPR016104">
    <property type="entry name" value="Pyr-dep_his/arg-deCO2ase"/>
</dbReference>
<reference evidence="9 10" key="1">
    <citation type="journal article" date="2019" name="Nat. Microbiol.">
        <title>Mediterranean grassland soil C-N compound turnover is dependent on rainfall and depth, and is mediated by genomically divergent microorganisms.</title>
        <authorList>
            <person name="Diamond S."/>
            <person name="Andeer P.F."/>
            <person name="Li Z."/>
            <person name="Crits-Christoph A."/>
            <person name="Burstein D."/>
            <person name="Anantharaman K."/>
            <person name="Lane K.R."/>
            <person name="Thomas B.C."/>
            <person name="Pan C."/>
            <person name="Northen T.R."/>
            <person name="Banfield J.F."/>
        </authorList>
    </citation>
    <scope>NUCLEOTIDE SEQUENCE [LARGE SCALE GENOMIC DNA]</scope>
    <source>
        <strain evidence="9">NP_3</strain>
    </source>
</reference>
<comment type="caution">
    <text evidence="9">The sequence shown here is derived from an EMBL/GenBank/DDBJ whole genome shotgun (WGS) entry which is preliminary data.</text>
</comment>
<dbReference type="SUPFAM" id="SSF56271">
    <property type="entry name" value="Pyruvoyl-dependent histidine and arginine decarboxylases"/>
    <property type="match status" value="1"/>
</dbReference>
<evidence type="ECO:0000256" key="6">
    <source>
        <dbReference type="ARBA" id="ARBA00023239"/>
    </source>
</evidence>
<evidence type="ECO:0000256" key="8">
    <source>
        <dbReference type="ARBA" id="ARBA00049309"/>
    </source>
</evidence>
<dbReference type="Gene3D" id="3.30.60.30">
    <property type="match status" value="1"/>
</dbReference>
<name>A0A537JVM1_9BACT</name>
<dbReference type="Proteomes" id="UP000318509">
    <property type="component" value="Unassembled WGS sequence"/>
</dbReference>
<evidence type="ECO:0000256" key="4">
    <source>
        <dbReference type="ARBA" id="ARBA00014727"/>
    </source>
</evidence>
<keyword evidence="6 9" id="KW-0456">Lyase</keyword>
<accession>A0A537JVM1</accession>
<comment type="similarity">
    <text evidence="2">Belongs to the pyruvoyl-dependent arginine decarboxylase family.</text>
</comment>
<dbReference type="InterPro" id="IPR016105">
    <property type="entry name" value="Pyr-dep_his/arg-deCO2ase_sand"/>
</dbReference>
<comment type="cofactor">
    <cofactor evidence="1">
        <name>pyruvate</name>
        <dbReference type="ChEBI" id="CHEBI:15361"/>
    </cofactor>
</comment>
<dbReference type="EC" id="4.1.1.19" evidence="3"/>
<dbReference type="InterPro" id="IPR002724">
    <property type="entry name" value="Pyruvoyl-dep_arg_deCO2ase"/>
</dbReference>
<evidence type="ECO:0000256" key="2">
    <source>
        <dbReference type="ARBA" id="ARBA00008611"/>
    </source>
</evidence>
<gene>
    <name evidence="9" type="ORF">E6H00_15250</name>
</gene>
<proteinExistence type="inferred from homology"/>
<dbReference type="PANTHER" id="PTHR40438">
    <property type="entry name" value="PYRUVOYL-DEPENDENT ARGININE DECARBOXYLASE"/>
    <property type="match status" value="1"/>
</dbReference>
<dbReference type="PANTHER" id="PTHR40438:SF1">
    <property type="entry name" value="PYRUVOYL-DEPENDENT ARGININE DECARBOXYLASE"/>
    <property type="match status" value="1"/>
</dbReference>